<proteinExistence type="predicted"/>
<dbReference type="InterPro" id="IPR002048">
    <property type="entry name" value="EF_hand_dom"/>
</dbReference>
<feature type="domain" description="EF-hand" evidence="3">
    <location>
        <begin position="26"/>
        <end position="61"/>
    </location>
</feature>
<dbReference type="SUPFAM" id="SSF47473">
    <property type="entry name" value="EF-hand"/>
    <property type="match status" value="1"/>
</dbReference>
<dbReference type="GeneID" id="20525611"/>
<dbReference type="InterPro" id="IPR011992">
    <property type="entry name" value="EF-hand-dom_pair"/>
</dbReference>
<organism evidence="4">
    <name type="scientific">Fonticula alba</name>
    <name type="common">Slime mold</name>
    <dbReference type="NCBI Taxonomy" id="691883"/>
    <lineage>
        <taxon>Eukaryota</taxon>
        <taxon>Rotosphaerida</taxon>
        <taxon>Fonticulaceae</taxon>
        <taxon>Fonticula</taxon>
    </lineage>
</organism>
<dbReference type="RefSeq" id="XP_009493048.1">
    <property type="nucleotide sequence ID" value="XM_009494773.1"/>
</dbReference>
<keyword evidence="1" id="KW-0106">Calcium</keyword>
<reference evidence="4" key="1">
    <citation type="submission" date="2013-04" db="EMBL/GenBank/DDBJ databases">
        <title>The Genome Sequence of Fonticula alba ATCC 38817.</title>
        <authorList>
            <consortium name="The Broad Institute Genomics Platform"/>
            <person name="Russ C."/>
            <person name="Cuomo C."/>
            <person name="Burger G."/>
            <person name="Gray M.W."/>
            <person name="Holland P.W.H."/>
            <person name="King N."/>
            <person name="Lang F.B.F."/>
            <person name="Roger A.J."/>
            <person name="Ruiz-Trillo I."/>
            <person name="Brown M."/>
            <person name="Walker B."/>
            <person name="Young S."/>
            <person name="Zeng Q."/>
            <person name="Gargeya S."/>
            <person name="Fitzgerald M."/>
            <person name="Haas B."/>
            <person name="Abouelleil A."/>
            <person name="Allen A.W."/>
            <person name="Alvarado L."/>
            <person name="Arachchi H.M."/>
            <person name="Berlin A.M."/>
            <person name="Chapman S.B."/>
            <person name="Gainer-Dewar J."/>
            <person name="Goldberg J."/>
            <person name="Griggs A."/>
            <person name="Gujja S."/>
            <person name="Hansen M."/>
            <person name="Howarth C."/>
            <person name="Imamovic A."/>
            <person name="Ireland A."/>
            <person name="Larimer J."/>
            <person name="McCowan C."/>
            <person name="Murphy C."/>
            <person name="Pearson M."/>
            <person name="Poon T.W."/>
            <person name="Priest M."/>
            <person name="Roberts A."/>
            <person name="Saif S."/>
            <person name="Shea T."/>
            <person name="Sisk P."/>
            <person name="Sykes S."/>
            <person name="Wortman J."/>
            <person name="Nusbaum C."/>
            <person name="Birren B."/>
        </authorList>
    </citation>
    <scope>NUCLEOTIDE SEQUENCE [LARGE SCALE GENOMIC DNA]</scope>
    <source>
        <strain evidence="4">ATCC 38817</strain>
    </source>
</reference>
<feature type="region of interest" description="Disordered" evidence="2">
    <location>
        <begin position="183"/>
        <end position="202"/>
    </location>
</feature>
<name>A0A058ZIK0_FONAL</name>
<dbReference type="InterPro" id="IPR018247">
    <property type="entry name" value="EF_Hand_1_Ca_BS"/>
</dbReference>
<dbReference type="OrthoDB" id="26525at2759"/>
<dbReference type="EMBL" id="KB932201">
    <property type="protein sequence ID" value="KCV73347.1"/>
    <property type="molecule type" value="Genomic_DNA"/>
</dbReference>
<feature type="compositionally biased region" description="Acidic residues" evidence="2">
    <location>
        <begin position="153"/>
        <end position="174"/>
    </location>
</feature>
<dbReference type="Proteomes" id="UP000030693">
    <property type="component" value="Unassembled WGS sequence"/>
</dbReference>
<dbReference type="GO" id="GO:0005509">
    <property type="term" value="F:calcium ion binding"/>
    <property type="evidence" value="ECO:0007669"/>
    <property type="project" value="InterPro"/>
</dbReference>
<sequence>MSTDAIEMPSYFSKMIDNETDHFVPKFEAALNKIFDRFDSNADGYMSRPDIVNFTAASNGVGFDEDELDEIILYFAMDADAAKEANIDPELACKQLSRGGFLDFFHLQTLADPRETMRDLRRLGFNEDFDLVHEDWNVEKHRAQKKLDGLSSSEDEEDDEEDGEEDGHCEDSDCEGCCGDECGSDCDGECGTDDEEDEEDEE</sequence>
<dbReference type="AlphaFoldDB" id="A0A058ZIK0"/>
<dbReference type="PROSITE" id="PS00018">
    <property type="entry name" value="EF_HAND_1"/>
    <property type="match status" value="1"/>
</dbReference>
<gene>
    <name evidence="4" type="ORF">H696_00886</name>
</gene>
<dbReference type="Gene3D" id="1.10.238.10">
    <property type="entry name" value="EF-hand"/>
    <property type="match status" value="1"/>
</dbReference>
<protein>
    <recommendedName>
        <fullName evidence="3">EF-hand domain-containing protein</fullName>
    </recommendedName>
</protein>
<feature type="region of interest" description="Disordered" evidence="2">
    <location>
        <begin position="143"/>
        <end position="174"/>
    </location>
</feature>
<dbReference type="PROSITE" id="PS50222">
    <property type="entry name" value="EF_HAND_2"/>
    <property type="match status" value="1"/>
</dbReference>
<evidence type="ECO:0000256" key="2">
    <source>
        <dbReference type="SAM" id="MobiDB-lite"/>
    </source>
</evidence>
<accession>A0A058ZIK0</accession>
<keyword evidence="5" id="KW-1185">Reference proteome</keyword>
<evidence type="ECO:0000256" key="1">
    <source>
        <dbReference type="ARBA" id="ARBA00022837"/>
    </source>
</evidence>
<evidence type="ECO:0000313" key="4">
    <source>
        <dbReference type="EMBL" id="KCV73347.1"/>
    </source>
</evidence>
<evidence type="ECO:0000313" key="5">
    <source>
        <dbReference type="Proteomes" id="UP000030693"/>
    </source>
</evidence>
<evidence type="ECO:0000259" key="3">
    <source>
        <dbReference type="PROSITE" id="PS50222"/>
    </source>
</evidence>
<dbReference type="STRING" id="691883.A0A058ZIK0"/>